<name>A0A4P9WCP1_9FUNG</name>
<protein>
    <submittedName>
        <fullName evidence="1">Uncharacterized protein</fullName>
    </submittedName>
</protein>
<keyword evidence="2" id="KW-1185">Reference proteome</keyword>
<evidence type="ECO:0000313" key="1">
    <source>
        <dbReference type="EMBL" id="RKO88670.1"/>
    </source>
</evidence>
<dbReference type="AlphaFoldDB" id="A0A4P9WCP1"/>
<reference evidence="2" key="1">
    <citation type="journal article" date="2018" name="Nat. Microbiol.">
        <title>Leveraging single-cell genomics to expand the fungal tree of life.</title>
        <authorList>
            <person name="Ahrendt S.R."/>
            <person name="Quandt C.A."/>
            <person name="Ciobanu D."/>
            <person name="Clum A."/>
            <person name="Salamov A."/>
            <person name="Andreopoulos B."/>
            <person name="Cheng J.F."/>
            <person name="Woyke T."/>
            <person name="Pelin A."/>
            <person name="Henrissat B."/>
            <person name="Reynolds N.K."/>
            <person name="Benny G.L."/>
            <person name="Smith M.E."/>
            <person name="James T.Y."/>
            <person name="Grigoriev I.V."/>
        </authorList>
    </citation>
    <scope>NUCLEOTIDE SEQUENCE [LARGE SCALE GENOMIC DNA]</scope>
</reference>
<dbReference type="EMBL" id="KZ996558">
    <property type="protein sequence ID" value="RKO88670.1"/>
    <property type="molecule type" value="Genomic_DNA"/>
</dbReference>
<sequence length="245" mass="26452">MEDASWSAGDQARVSGRANKLTGFSFFCLNCVGVRSHPASFPSSPRLAHPSRRSRCASLIVVEPVAACTPVLILSLPPEKRHNAHRQLPPPTFSPVLTLRYCATAPPTAAPCVNSGLSVSGGAKTSVVEWFACGGVCEEVIESWTMSSSPASLLSQKDPTPHVRPQSDSSRAFVVQYHLLARGKQNPRFRSSRVEKLSPRSSLTDGGRPIYAEILPNNAHARSQRSYMIFFLTWGPSGLGPNDAL</sequence>
<evidence type="ECO:0000313" key="2">
    <source>
        <dbReference type="Proteomes" id="UP000269721"/>
    </source>
</evidence>
<organism evidence="1 2">
    <name type="scientific">Blyttiomyces helicus</name>
    <dbReference type="NCBI Taxonomy" id="388810"/>
    <lineage>
        <taxon>Eukaryota</taxon>
        <taxon>Fungi</taxon>
        <taxon>Fungi incertae sedis</taxon>
        <taxon>Chytridiomycota</taxon>
        <taxon>Chytridiomycota incertae sedis</taxon>
        <taxon>Chytridiomycetes</taxon>
        <taxon>Chytridiomycetes incertae sedis</taxon>
        <taxon>Blyttiomyces</taxon>
    </lineage>
</organism>
<proteinExistence type="predicted"/>
<gene>
    <name evidence="1" type="ORF">BDK51DRAFT_48671</name>
</gene>
<accession>A0A4P9WCP1</accession>
<dbReference type="Proteomes" id="UP000269721">
    <property type="component" value="Unassembled WGS sequence"/>
</dbReference>